<feature type="region of interest" description="Disordered" evidence="1">
    <location>
        <begin position="110"/>
        <end position="131"/>
    </location>
</feature>
<proteinExistence type="predicted"/>
<dbReference type="EMBL" id="JAODUO010000338">
    <property type="protein sequence ID" value="KAK2182745.1"/>
    <property type="molecule type" value="Genomic_DNA"/>
</dbReference>
<dbReference type="Proteomes" id="UP001209878">
    <property type="component" value="Unassembled WGS sequence"/>
</dbReference>
<evidence type="ECO:0000313" key="3">
    <source>
        <dbReference type="Proteomes" id="UP001209878"/>
    </source>
</evidence>
<accession>A0AAD9L4Z8</accession>
<evidence type="ECO:0000313" key="2">
    <source>
        <dbReference type="EMBL" id="KAK2182745.1"/>
    </source>
</evidence>
<name>A0AAD9L4Z8_RIDPI</name>
<gene>
    <name evidence="2" type="ORF">NP493_339g02035</name>
</gene>
<comment type="caution">
    <text evidence="2">The sequence shown here is derived from an EMBL/GenBank/DDBJ whole genome shotgun (WGS) entry which is preliminary data.</text>
</comment>
<keyword evidence="3" id="KW-1185">Reference proteome</keyword>
<feature type="region of interest" description="Disordered" evidence="1">
    <location>
        <begin position="34"/>
        <end position="55"/>
    </location>
</feature>
<protein>
    <submittedName>
        <fullName evidence="2">Uncharacterized protein</fullName>
    </submittedName>
</protein>
<reference evidence="2" key="1">
    <citation type="journal article" date="2023" name="Mol. Biol. Evol.">
        <title>Third-Generation Sequencing Reveals the Adaptive Role of the Epigenome in Three Deep-Sea Polychaetes.</title>
        <authorList>
            <person name="Perez M."/>
            <person name="Aroh O."/>
            <person name="Sun Y."/>
            <person name="Lan Y."/>
            <person name="Juniper S.K."/>
            <person name="Young C.R."/>
            <person name="Angers B."/>
            <person name="Qian P.Y."/>
        </authorList>
    </citation>
    <scope>NUCLEOTIDE SEQUENCE</scope>
    <source>
        <strain evidence="2">R07B-5</strain>
    </source>
</reference>
<dbReference type="AlphaFoldDB" id="A0AAD9L4Z8"/>
<evidence type="ECO:0000256" key="1">
    <source>
        <dbReference type="SAM" id="MobiDB-lite"/>
    </source>
</evidence>
<organism evidence="2 3">
    <name type="scientific">Ridgeia piscesae</name>
    <name type="common">Tubeworm</name>
    <dbReference type="NCBI Taxonomy" id="27915"/>
    <lineage>
        <taxon>Eukaryota</taxon>
        <taxon>Metazoa</taxon>
        <taxon>Spiralia</taxon>
        <taxon>Lophotrochozoa</taxon>
        <taxon>Annelida</taxon>
        <taxon>Polychaeta</taxon>
        <taxon>Sedentaria</taxon>
        <taxon>Canalipalpata</taxon>
        <taxon>Sabellida</taxon>
        <taxon>Siboglinidae</taxon>
        <taxon>Ridgeia</taxon>
    </lineage>
</organism>
<sequence>MKVSVRTRKRECDSTHSVCMRGLATVQAESVARKWRRHSADDRRTGSLGLSSNYMRPRPASPSAFIQMPVRAPSPWAAASECRLPTCHGYWTPRCARAYWRLITEQRHASSRTVNTEERRSRNTPLKICYN</sequence>